<feature type="transmembrane region" description="Helical" evidence="1">
    <location>
        <begin position="268"/>
        <end position="287"/>
    </location>
</feature>
<feature type="domain" description="Glycosyltransferase 2-like" evidence="2">
    <location>
        <begin position="8"/>
        <end position="113"/>
    </location>
</feature>
<dbReference type="PANTHER" id="PTHR43685:SF2">
    <property type="entry name" value="GLYCOSYLTRANSFERASE 2-LIKE DOMAIN-CONTAINING PROTEIN"/>
    <property type="match status" value="1"/>
</dbReference>
<sequence length="347" mass="39413">MNPAKLLTVVVPSYNSAAYLHRCLDSLVGDGTDVADVEVLIVDDGSWDETPAIGARYAERYPGVVRVVSKPNGGHGSAVNTGVDHAQGLYLKVVDSDDWLDAAAFARLREALRGFAGDPQAPDMVVTNYVYENVDRRRRAAVRYTEALVPGRTVTWDQVGRFRKSQYMLMHSLVYRTGLLRESGLRLPEHTFYVDNLYAFVPLVHVRRLHYLDVDLYRYFIGRSDQSVNETVMISRVDQQLRVNRMMMEHLSAVRSDPRVPRALRRYLLHYVGIVCVVSSMLLIRAGTRDAIAQKDRFWRELRQADEALYWRLRLSVMGQLVNLPGRPGREVSVLAYKAAQRALGFN</sequence>
<protein>
    <submittedName>
        <fullName evidence="3">Glycosyl transferase</fullName>
    </submittedName>
</protein>
<proteinExistence type="predicted"/>
<dbReference type="InterPro" id="IPR001173">
    <property type="entry name" value="Glyco_trans_2-like"/>
</dbReference>
<keyword evidence="3" id="KW-0808">Transferase</keyword>
<keyword evidence="1" id="KW-1133">Transmembrane helix</keyword>
<evidence type="ECO:0000313" key="3">
    <source>
        <dbReference type="EMBL" id="PZR53861.1"/>
    </source>
</evidence>
<gene>
    <name evidence="3" type="ORF">DNL40_07080</name>
</gene>
<dbReference type="Proteomes" id="UP000248783">
    <property type="component" value="Unassembled WGS sequence"/>
</dbReference>
<dbReference type="AlphaFoldDB" id="A0A2W5YGK0"/>
<dbReference type="CDD" id="cd00761">
    <property type="entry name" value="Glyco_tranf_GTA_type"/>
    <property type="match status" value="1"/>
</dbReference>
<dbReference type="InterPro" id="IPR029044">
    <property type="entry name" value="Nucleotide-diphossugar_trans"/>
</dbReference>
<organism evidence="3 4">
    <name type="scientific">Xylanimonas oleitrophica</name>
    <dbReference type="NCBI Taxonomy" id="2607479"/>
    <lineage>
        <taxon>Bacteria</taxon>
        <taxon>Bacillati</taxon>
        <taxon>Actinomycetota</taxon>
        <taxon>Actinomycetes</taxon>
        <taxon>Micrococcales</taxon>
        <taxon>Promicromonosporaceae</taxon>
        <taxon>Xylanimonas</taxon>
    </lineage>
</organism>
<dbReference type="InterPro" id="IPR050834">
    <property type="entry name" value="Glycosyltransf_2"/>
</dbReference>
<evidence type="ECO:0000259" key="2">
    <source>
        <dbReference type="Pfam" id="PF00535"/>
    </source>
</evidence>
<keyword evidence="4" id="KW-1185">Reference proteome</keyword>
<keyword evidence="1" id="KW-0812">Transmembrane</keyword>
<dbReference type="EMBL" id="QKWH01000003">
    <property type="protein sequence ID" value="PZR53861.1"/>
    <property type="molecule type" value="Genomic_DNA"/>
</dbReference>
<accession>A0A2W5YGK0</accession>
<dbReference type="Gene3D" id="3.90.550.10">
    <property type="entry name" value="Spore Coat Polysaccharide Biosynthesis Protein SpsA, Chain A"/>
    <property type="match status" value="1"/>
</dbReference>
<keyword evidence="1" id="KW-0472">Membrane</keyword>
<dbReference type="Pfam" id="PF00535">
    <property type="entry name" value="Glycos_transf_2"/>
    <property type="match status" value="1"/>
</dbReference>
<evidence type="ECO:0000313" key="4">
    <source>
        <dbReference type="Proteomes" id="UP000248783"/>
    </source>
</evidence>
<dbReference type="RefSeq" id="WP_111250528.1">
    <property type="nucleotide sequence ID" value="NZ_QKWH01000003.1"/>
</dbReference>
<dbReference type="PANTHER" id="PTHR43685">
    <property type="entry name" value="GLYCOSYLTRANSFERASE"/>
    <property type="match status" value="1"/>
</dbReference>
<dbReference type="GO" id="GO:0016740">
    <property type="term" value="F:transferase activity"/>
    <property type="evidence" value="ECO:0007669"/>
    <property type="project" value="UniProtKB-KW"/>
</dbReference>
<name>A0A2W5YGK0_9MICO</name>
<reference evidence="3 4" key="1">
    <citation type="submission" date="2018-06" db="EMBL/GenBank/DDBJ databases">
        <title>Whole genome sequencing of a novel hydrocarbon degrading bacterial strain, PW21 isolated from oil contaminated produced water sample.</title>
        <authorList>
            <person name="Nagkirti P."/>
            <person name="Shaikh A."/>
            <person name="Gowdaman V."/>
            <person name="Engineer A.E."/>
            <person name="Dagar S."/>
            <person name="Dhakephalkar P.K."/>
        </authorList>
    </citation>
    <scope>NUCLEOTIDE SEQUENCE [LARGE SCALE GENOMIC DNA]</scope>
    <source>
        <strain evidence="3 4">PW21</strain>
    </source>
</reference>
<dbReference type="SUPFAM" id="SSF53448">
    <property type="entry name" value="Nucleotide-diphospho-sugar transferases"/>
    <property type="match status" value="1"/>
</dbReference>
<comment type="caution">
    <text evidence="3">The sequence shown here is derived from an EMBL/GenBank/DDBJ whole genome shotgun (WGS) entry which is preliminary data.</text>
</comment>
<evidence type="ECO:0000256" key="1">
    <source>
        <dbReference type="SAM" id="Phobius"/>
    </source>
</evidence>